<organism evidence="2 3">
    <name type="scientific">Sphingomonas abaci</name>
    <dbReference type="NCBI Taxonomy" id="237611"/>
    <lineage>
        <taxon>Bacteria</taxon>
        <taxon>Pseudomonadati</taxon>
        <taxon>Pseudomonadota</taxon>
        <taxon>Alphaproteobacteria</taxon>
        <taxon>Sphingomonadales</taxon>
        <taxon>Sphingomonadaceae</taxon>
        <taxon>Sphingomonas</taxon>
    </lineage>
</organism>
<protein>
    <submittedName>
        <fullName evidence="2">Conjugal transfer pilus assembly protein TraU</fullName>
    </submittedName>
</protein>
<dbReference type="Proteomes" id="UP000574769">
    <property type="component" value="Unassembled WGS sequence"/>
</dbReference>
<evidence type="ECO:0000256" key="1">
    <source>
        <dbReference type="SAM" id="SignalP"/>
    </source>
</evidence>
<accession>A0A7W7ALJ7</accession>
<comment type="caution">
    <text evidence="2">The sequence shown here is derived from an EMBL/GenBank/DDBJ whole genome shotgun (WGS) entry which is preliminary data.</text>
</comment>
<proteinExistence type="predicted"/>
<dbReference type="Pfam" id="PF06834">
    <property type="entry name" value="TraU"/>
    <property type="match status" value="1"/>
</dbReference>
<evidence type="ECO:0000313" key="3">
    <source>
        <dbReference type="Proteomes" id="UP000574769"/>
    </source>
</evidence>
<reference evidence="2 3" key="1">
    <citation type="submission" date="2020-08" db="EMBL/GenBank/DDBJ databases">
        <title>Genomic Encyclopedia of Type Strains, Phase IV (KMG-IV): sequencing the most valuable type-strain genomes for metagenomic binning, comparative biology and taxonomic classification.</title>
        <authorList>
            <person name="Goeker M."/>
        </authorList>
    </citation>
    <scope>NUCLEOTIDE SEQUENCE [LARGE SCALE GENOMIC DNA]</scope>
    <source>
        <strain evidence="2 3">DSM 15867</strain>
    </source>
</reference>
<feature type="chain" id="PRO_5030746910" evidence="1">
    <location>
        <begin position="27"/>
        <end position="338"/>
    </location>
</feature>
<evidence type="ECO:0000313" key="2">
    <source>
        <dbReference type="EMBL" id="MBB4619268.1"/>
    </source>
</evidence>
<dbReference type="EMBL" id="JACHNY010000008">
    <property type="protein sequence ID" value="MBB4619268.1"/>
    <property type="molecule type" value="Genomic_DNA"/>
</dbReference>
<keyword evidence="3" id="KW-1185">Reference proteome</keyword>
<keyword evidence="1" id="KW-0732">Signal</keyword>
<sequence length="338" mass="36574">MKGLRLLTLALSVFALSAVLSPRAEAQSKCTGKFVNPITDVCWSCLFPLSVGGLKIWPSNRPDTDNPSLPVCACGSPVPRIGISAGFWEPVRLADVSTKPWCFVNLGGTKISPGFDIGQGNLSGPSQKGGNGQNTSKWHVHWYVYPLLYWMEILADFACFEQSSFDIAYMTEVDPLWQDDSLTALINPEAVLFSSPIAQAACAGDCIAATAKLPLDATFWCAGCQGPMYPVNGNIAASIGHVQASRLALARFAFKIHREGLAWGTMGSKGLCNKYPMPVLRKQQYRVQMTNPIPTVSGKYACSPLGASTMPPQAGRAFPVKGEDMGYLVWRKRNCCVL</sequence>
<gene>
    <name evidence="2" type="ORF">GGQ96_003421</name>
</gene>
<dbReference type="NCBIfam" id="NF010297">
    <property type="entry name" value="PRK13737.1"/>
    <property type="match status" value="1"/>
</dbReference>
<name>A0A7W7ALJ7_9SPHN</name>
<dbReference type="InterPro" id="IPR009649">
    <property type="entry name" value="TraU"/>
</dbReference>
<dbReference type="AlphaFoldDB" id="A0A7W7ALJ7"/>
<feature type="signal peptide" evidence="1">
    <location>
        <begin position="1"/>
        <end position="26"/>
    </location>
</feature>